<organism evidence="2">
    <name type="scientific">Anaerostipes caccae</name>
    <dbReference type="NCBI Taxonomy" id="105841"/>
    <lineage>
        <taxon>Bacteria</taxon>
        <taxon>Bacillati</taxon>
        <taxon>Bacillota</taxon>
        <taxon>Clostridia</taxon>
        <taxon>Lachnospirales</taxon>
        <taxon>Lachnospiraceae</taxon>
        <taxon>Anaerostipes</taxon>
    </lineage>
</organism>
<sequence length="226" mass="24582">MSKKEFLDQLAYLLQDIAPEERDDAIGYYVDYFEEAGPDREQQVIEELGSPEKIAAMIRDSLNGTTGEDEYTENGYHNRRYDENTKMPEKAKKESGFHFKGNRDRNLILIVLIVVGTVVLGLPLIGVIGGTAVGIVGIFFGFISGVAGISVGLLAGGIGVFAAGIVKMFTQLPTGFMMCGGGLIMMAVGLLFCVLFGWILVTVFPPLIRGVVNLIRRLFHKGGEEA</sequence>
<dbReference type="EMBL" id="CACRSQ010000006">
    <property type="protein sequence ID" value="VYT19292.1"/>
    <property type="molecule type" value="Genomic_DNA"/>
</dbReference>
<accession>A0A6N2UR65</accession>
<evidence type="ECO:0008006" key="3">
    <source>
        <dbReference type="Google" id="ProtNLM"/>
    </source>
</evidence>
<evidence type="ECO:0000313" key="2">
    <source>
        <dbReference type="EMBL" id="VYT19292.1"/>
    </source>
</evidence>
<dbReference type="RefSeq" id="WP_156340620.1">
    <property type="nucleotide sequence ID" value="NZ_CACRSQ010000006.1"/>
</dbReference>
<feature type="transmembrane region" description="Helical" evidence="1">
    <location>
        <begin position="135"/>
        <end position="163"/>
    </location>
</feature>
<keyword evidence="1" id="KW-0812">Transmembrane</keyword>
<keyword evidence="1" id="KW-0472">Membrane</keyword>
<dbReference type="AlphaFoldDB" id="A0A6N2UR65"/>
<feature type="transmembrane region" description="Helical" evidence="1">
    <location>
        <begin position="175"/>
        <end position="201"/>
    </location>
</feature>
<name>A0A6N2UR65_9FIRM</name>
<protein>
    <recommendedName>
        <fullName evidence="3">DUF1700 domain-containing protein</fullName>
    </recommendedName>
</protein>
<proteinExistence type="predicted"/>
<dbReference type="Pfam" id="PF22564">
    <property type="entry name" value="HAAS"/>
    <property type="match status" value="1"/>
</dbReference>
<feature type="transmembrane region" description="Helical" evidence="1">
    <location>
        <begin position="107"/>
        <end position="129"/>
    </location>
</feature>
<reference evidence="2" key="1">
    <citation type="submission" date="2019-11" db="EMBL/GenBank/DDBJ databases">
        <authorList>
            <person name="Feng L."/>
        </authorList>
    </citation>
    <scope>NUCLEOTIDE SEQUENCE</scope>
    <source>
        <strain evidence="2">AcaccaeLFYP115</strain>
    </source>
</reference>
<evidence type="ECO:0000256" key="1">
    <source>
        <dbReference type="SAM" id="Phobius"/>
    </source>
</evidence>
<keyword evidence="1" id="KW-1133">Transmembrane helix</keyword>
<gene>
    <name evidence="2" type="ORF">ACLFYP115_01985</name>
</gene>